<proteinExistence type="predicted"/>
<name>A0A1N7IED2_9FLAO</name>
<evidence type="ECO:0000313" key="4">
    <source>
        <dbReference type="EMBL" id="AZB02128.1"/>
    </source>
</evidence>
<dbReference type="STRING" id="112234.SAMN05421768_104342"/>
<dbReference type="NCBIfam" id="TIGR04183">
    <property type="entry name" value="Por_Secre_tail"/>
    <property type="match status" value="1"/>
</dbReference>
<feature type="signal peptide" evidence="2">
    <location>
        <begin position="1"/>
        <end position="20"/>
    </location>
</feature>
<dbReference type="OrthoDB" id="957862at2"/>
<dbReference type="Proteomes" id="UP000186106">
    <property type="component" value="Unassembled WGS sequence"/>
</dbReference>
<organism evidence="5 6">
    <name type="scientific">Chryseobacterium joostei</name>
    <dbReference type="NCBI Taxonomy" id="112234"/>
    <lineage>
        <taxon>Bacteria</taxon>
        <taxon>Pseudomonadati</taxon>
        <taxon>Bacteroidota</taxon>
        <taxon>Flavobacteriia</taxon>
        <taxon>Flavobacteriales</taxon>
        <taxon>Weeksellaceae</taxon>
        <taxon>Chryseobacterium group</taxon>
        <taxon>Chryseobacterium</taxon>
    </lineage>
</organism>
<feature type="domain" description="Secretion system C-terminal sorting" evidence="3">
    <location>
        <begin position="371"/>
        <end position="437"/>
    </location>
</feature>
<dbReference type="AlphaFoldDB" id="A0A1N7IED2"/>
<reference evidence="5 6" key="1">
    <citation type="submission" date="2017-01" db="EMBL/GenBank/DDBJ databases">
        <authorList>
            <person name="Mah S.A."/>
            <person name="Swanson W.J."/>
            <person name="Moy G.W."/>
            <person name="Vacquier V.D."/>
        </authorList>
    </citation>
    <scope>NUCLEOTIDE SEQUENCE [LARGE SCALE GENOMIC DNA]</scope>
    <source>
        <strain evidence="5 6">DSM 16927</strain>
    </source>
</reference>
<keyword evidence="1 2" id="KW-0732">Signal</keyword>
<evidence type="ECO:0000256" key="2">
    <source>
        <dbReference type="SAM" id="SignalP"/>
    </source>
</evidence>
<evidence type="ECO:0000313" key="6">
    <source>
        <dbReference type="Proteomes" id="UP000186106"/>
    </source>
</evidence>
<accession>A0A1N7IED2</accession>
<evidence type="ECO:0000259" key="3">
    <source>
        <dbReference type="Pfam" id="PF18962"/>
    </source>
</evidence>
<dbReference type="EMBL" id="CP033926">
    <property type="protein sequence ID" value="AZB02128.1"/>
    <property type="molecule type" value="Genomic_DNA"/>
</dbReference>
<evidence type="ECO:0000256" key="1">
    <source>
        <dbReference type="ARBA" id="ARBA00022729"/>
    </source>
</evidence>
<gene>
    <name evidence="4" type="ORF">EG359_22145</name>
    <name evidence="5" type="ORF">SAMN05421768_104342</name>
</gene>
<dbReference type="KEGG" id="cjt:EG359_22145"/>
<evidence type="ECO:0000313" key="7">
    <source>
        <dbReference type="Proteomes" id="UP000279541"/>
    </source>
</evidence>
<feature type="chain" id="PRO_5044563410" evidence="2">
    <location>
        <begin position="21"/>
        <end position="439"/>
    </location>
</feature>
<protein>
    <submittedName>
        <fullName evidence="5">Por secretion system C-terminal sorting domain-containing protein</fullName>
    </submittedName>
    <submittedName>
        <fullName evidence="4">T9SS C-terminal target domain-containing protein</fullName>
    </submittedName>
</protein>
<sequence>MKKRLFLWLLSLPVMSYCQYYVGHDLSYPITEYVSDNSFYAGKVDTDGSSYIHVANLIKFTSNGTVSLGFGNNGIAPVIPVVYNVSSIGINDQYVYLGSNTKIGKYDKSSGAPDLSFGVNGVATILYGVGKIYAHPNSSLFAENYGKIIKLLPNGQKDNSFSIDANKDYYVIGNSIYVINSQSNSIYYIKKYDLNGVQDIQYGNGGSLQVSNWIFDKINGELYVEESSGITRYTSSGVLDTTFGNGGNVQVSFPGLINCIISDSNNNILFFGGSASAANNKSMIVRLKRNGALDNTFNNGTHIYVFPGEGSIKDVSLLDDNTYVCIEGMRHYRFGGFATRTNKYLRTQDRSKIQTLSVKDVNVTKTNVLQVYPSPATDFIKIGTGKNDKITKVNIYAITGDLVLSTDKSEIDIKHLLTGTYMIEANLNGDIYKNKFIKK</sequence>
<dbReference type="SUPFAM" id="SSF63829">
    <property type="entry name" value="Calcium-dependent phosphotriesterase"/>
    <property type="match status" value="1"/>
</dbReference>
<evidence type="ECO:0000313" key="5">
    <source>
        <dbReference type="EMBL" id="SIS35392.1"/>
    </source>
</evidence>
<keyword evidence="7" id="KW-1185">Reference proteome</keyword>
<dbReference type="Gene3D" id="2.80.10.50">
    <property type="match status" value="1"/>
</dbReference>
<reference evidence="4 7" key="2">
    <citation type="submission" date="2018-11" db="EMBL/GenBank/DDBJ databases">
        <title>Proposal to divide the Flavobacteriaceae and reorganize its genera based on Amino Acid Identity values calculated from whole genome sequences.</title>
        <authorList>
            <person name="Nicholson A.C."/>
            <person name="Gulvik C.A."/>
            <person name="Whitney A.M."/>
            <person name="Humrighouse B.W."/>
            <person name="Bell M."/>
            <person name="Holmes B."/>
            <person name="Steigerwalt A.G."/>
            <person name="Villarma A."/>
            <person name="Sheth M."/>
            <person name="Batra D."/>
            <person name="Pryor J."/>
            <person name="Bernardet J.-F."/>
            <person name="Hugo C."/>
            <person name="Kampfer P."/>
            <person name="Newman J."/>
            <person name="McQuiston J.R."/>
        </authorList>
    </citation>
    <scope>NUCLEOTIDE SEQUENCE [LARGE SCALE GENOMIC DNA]</scope>
    <source>
        <strain evidence="4 7">DSM 16927</strain>
    </source>
</reference>
<dbReference type="InterPro" id="IPR026444">
    <property type="entry name" value="Secre_tail"/>
</dbReference>
<dbReference type="Proteomes" id="UP000279541">
    <property type="component" value="Chromosome"/>
</dbReference>
<dbReference type="RefSeq" id="WP_076354055.1">
    <property type="nucleotide sequence ID" value="NZ_CP033926.1"/>
</dbReference>
<dbReference type="Pfam" id="PF18962">
    <property type="entry name" value="Por_Secre_tail"/>
    <property type="match status" value="1"/>
</dbReference>
<dbReference type="EMBL" id="FTNZ01000004">
    <property type="protein sequence ID" value="SIS35392.1"/>
    <property type="molecule type" value="Genomic_DNA"/>
</dbReference>